<dbReference type="STRING" id="349163.Acry_0969"/>
<dbReference type="Pfam" id="PF05036">
    <property type="entry name" value="SPOR"/>
    <property type="match status" value="1"/>
</dbReference>
<dbReference type="SUPFAM" id="SSF110997">
    <property type="entry name" value="Sporulation related repeat"/>
    <property type="match status" value="1"/>
</dbReference>
<dbReference type="InterPro" id="IPR036680">
    <property type="entry name" value="SPOR-like_sf"/>
</dbReference>
<gene>
    <name evidence="1" type="primary">rlpA</name>
    <name evidence="3" type="ordered locus">Acry_0969</name>
</gene>
<dbReference type="InterPro" id="IPR007730">
    <property type="entry name" value="SPOR-like_dom"/>
</dbReference>
<dbReference type="Gene3D" id="3.30.70.1070">
    <property type="entry name" value="Sporulation related repeat"/>
    <property type="match status" value="1"/>
</dbReference>
<dbReference type="EMBL" id="CP000697">
    <property type="protein sequence ID" value="ABQ30187.1"/>
    <property type="molecule type" value="Genomic_DNA"/>
</dbReference>
<comment type="function">
    <text evidence="1">Lytic transglycosylase with a strong preference for naked glycan strands that lack stem peptides.</text>
</comment>
<dbReference type="GO" id="GO:0005886">
    <property type="term" value="C:plasma membrane"/>
    <property type="evidence" value="ECO:0007669"/>
    <property type="project" value="UniProtKB-SubCell"/>
</dbReference>
<dbReference type="Proteomes" id="UP000000245">
    <property type="component" value="Chromosome"/>
</dbReference>
<keyword evidence="1" id="KW-0961">Cell wall biogenesis/degradation</keyword>
<dbReference type="eggNOG" id="COG0797">
    <property type="taxonomic scope" value="Bacteria"/>
</dbReference>
<evidence type="ECO:0000313" key="3">
    <source>
        <dbReference type="EMBL" id="ABQ30187.1"/>
    </source>
</evidence>
<keyword evidence="1 3" id="KW-0449">Lipoprotein</keyword>
<protein>
    <recommendedName>
        <fullName evidence="1">Endolytic peptidoglycan transglycosylase RlpA</fullName>
        <ecNumber evidence="1">4.2.2.-</ecNumber>
    </recommendedName>
</protein>
<evidence type="ECO:0000259" key="2">
    <source>
        <dbReference type="PROSITE" id="PS51724"/>
    </source>
</evidence>
<dbReference type="PROSITE" id="PS51257">
    <property type="entry name" value="PROKAR_LIPOPROTEIN"/>
    <property type="match status" value="1"/>
</dbReference>
<feature type="domain" description="SPOR" evidence="2">
    <location>
        <begin position="218"/>
        <end position="295"/>
    </location>
</feature>
<keyword evidence="1" id="KW-1003">Cell membrane</keyword>
<dbReference type="PANTHER" id="PTHR34183:SF1">
    <property type="entry name" value="ENDOLYTIC PEPTIDOGLYCAN TRANSGLYCOSYLASE RLPA"/>
    <property type="match status" value="1"/>
</dbReference>
<dbReference type="GO" id="GO:0071555">
    <property type="term" value="P:cell wall organization"/>
    <property type="evidence" value="ECO:0007669"/>
    <property type="project" value="UniProtKB-KW"/>
</dbReference>
<dbReference type="GO" id="GO:0000270">
    <property type="term" value="P:peptidoglycan metabolic process"/>
    <property type="evidence" value="ECO:0007669"/>
    <property type="project" value="UniProtKB-UniRule"/>
</dbReference>
<dbReference type="InterPro" id="IPR009009">
    <property type="entry name" value="RlpA-like_DPBB"/>
</dbReference>
<accession>A5FX55</accession>
<comment type="similarity">
    <text evidence="1">Belongs to the RlpA family.</text>
</comment>
<proteinExistence type="inferred from homology"/>
<evidence type="ECO:0000313" key="4">
    <source>
        <dbReference type="Proteomes" id="UP000000245"/>
    </source>
</evidence>
<evidence type="ECO:0000256" key="1">
    <source>
        <dbReference type="HAMAP-Rule" id="MF_02071"/>
    </source>
</evidence>
<dbReference type="PANTHER" id="PTHR34183">
    <property type="entry name" value="ENDOLYTIC PEPTIDOGLYCAN TRANSGLYCOSYLASE RLPA"/>
    <property type="match status" value="1"/>
</dbReference>
<dbReference type="InterPro" id="IPR036908">
    <property type="entry name" value="RlpA-like_sf"/>
</dbReference>
<reference evidence="3 4" key="1">
    <citation type="submission" date="2007-05" db="EMBL/GenBank/DDBJ databases">
        <title>Complete sequence of chromosome of Acidiphilium cryptum JF-5.</title>
        <authorList>
            <consortium name="US DOE Joint Genome Institute"/>
            <person name="Copeland A."/>
            <person name="Lucas S."/>
            <person name="Lapidus A."/>
            <person name="Barry K."/>
            <person name="Detter J.C."/>
            <person name="Glavina del Rio T."/>
            <person name="Hammon N."/>
            <person name="Israni S."/>
            <person name="Dalin E."/>
            <person name="Tice H."/>
            <person name="Pitluck S."/>
            <person name="Sims D."/>
            <person name="Brettin T."/>
            <person name="Bruce D."/>
            <person name="Han C."/>
            <person name="Schmutz J."/>
            <person name="Larimer F."/>
            <person name="Land M."/>
            <person name="Hauser L."/>
            <person name="Kyrpides N."/>
            <person name="Kim E."/>
            <person name="Magnuson T."/>
            <person name="Richardson P."/>
        </authorList>
    </citation>
    <scope>NUCLEOTIDE SEQUENCE [LARGE SCALE GENOMIC DNA]</scope>
    <source>
        <strain evidence="3 4">JF-5</strain>
    </source>
</reference>
<keyword evidence="1" id="KW-0472">Membrane</keyword>
<keyword evidence="1" id="KW-0564">Palmitate</keyword>
<dbReference type="Gene3D" id="2.40.40.10">
    <property type="entry name" value="RlpA-like domain"/>
    <property type="match status" value="1"/>
</dbReference>
<keyword evidence="1" id="KW-0456">Lyase</keyword>
<dbReference type="GO" id="GO:0042834">
    <property type="term" value="F:peptidoglycan binding"/>
    <property type="evidence" value="ECO:0007669"/>
    <property type="project" value="InterPro"/>
</dbReference>
<dbReference type="Pfam" id="PF03330">
    <property type="entry name" value="DPBB_1"/>
    <property type="match status" value="1"/>
</dbReference>
<dbReference type="RefSeq" id="WP_011941893.1">
    <property type="nucleotide sequence ID" value="NC_009484.1"/>
</dbReference>
<comment type="subcellular location">
    <subcellularLocation>
        <location evidence="1">Cell membrane</location>
        <topology evidence="1">Lipid-anchor</topology>
    </subcellularLocation>
</comment>
<dbReference type="KEGG" id="acr:Acry_0969"/>
<dbReference type="EC" id="4.2.2.-" evidence="1"/>
<dbReference type="AlphaFoldDB" id="A5FX55"/>
<dbReference type="HAMAP" id="MF_02071">
    <property type="entry name" value="RlpA"/>
    <property type="match status" value="1"/>
</dbReference>
<dbReference type="PROSITE" id="PS51724">
    <property type="entry name" value="SPOR"/>
    <property type="match status" value="1"/>
</dbReference>
<dbReference type="HOGENOM" id="CLU_042923_3_1_5"/>
<dbReference type="CDD" id="cd22268">
    <property type="entry name" value="DPBB_RlpA-like"/>
    <property type="match status" value="1"/>
</dbReference>
<name>A5FX55_ACICJ</name>
<organism evidence="3 4">
    <name type="scientific">Acidiphilium cryptum (strain JF-5)</name>
    <dbReference type="NCBI Taxonomy" id="349163"/>
    <lineage>
        <taxon>Bacteria</taxon>
        <taxon>Pseudomonadati</taxon>
        <taxon>Pseudomonadota</taxon>
        <taxon>Alphaproteobacteria</taxon>
        <taxon>Acetobacterales</taxon>
        <taxon>Acidocellaceae</taxon>
        <taxon>Acidiphilium</taxon>
    </lineage>
</organism>
<keyword evidence="4" id="KW-1185">Reference proteome</keyword>
<dbReference type="GO" id="GO:0008932">
    <property type="term" value="F:lytic endotransglycosylase activity"/>
    <property type="evidence" value="ECO:0007669"/>
    <property type="project" value="UniProtKB-UniRule"/>
</dbReference>
<sequence length="295" mass="29788">MIRATLPLAAALALAGCGLLHHRPPPAQHVRYTVGKPYNAGGQWHYPRVFGHYDRTGLSTLIAPGPARLTADGEAYRADSLTAQSPVLPLPSIVRITNLDTGRSLAVRVNDRGPMQAGRIVAVTPRVARLLGMPADGVAEVRVQLLAGRSAALQGSLGAGPHLTAAPVGAVAAAALPPPPGAGGSAGAVSGTIRPATAHPAGVPGAVERLSGVVRTAPPSPGPLYVEIPGFGSTTDAMNLRARLAGMPGAILPQSAGGRTLYALRLGPYASAPAADAALRSLLDRGVAGAEIVVR</sequence>
<dbReference type="InterPro" id="IPR034718">
    <property type="entry name" value="RlpA"/>
</dbReference>